<feature type="compositionally biased region" description="Basic and acidic residues" evidence="1">
    <location>
        <begin position="447"/>
        <end position="469"/>
    </location>
</feature>
<evidence type="ECO:0000313" key="4">
    <source>
        <dbReference type="Proteomes" id="UP000220797"/>
    </source>
</evidence>
<evidence type="ECO:0000256" key="1">
    <source>
        <dbReference type="SAM" id="MobiDB-lite"/>
    </source>
</evidence>
<keyword evidence="2" id="KW-0732">Signal</keyword>
<feature type="region of interest" description="Disordered" evidence="1">
    <location>
        <begin position="508"/>
        <end position="545"/>
    </location>
</feature>
<dbReference type="OMA" id="QNCTIND"/>
<comment type="caution">
    <text evidence="3">The sequence shown here is derived from an EMBL/GenBank/DDBJ whole genome shotgun (WGS) entry which is preliminary data.</text>
</comment>
<feature type="compositionally biased region" description="Basic and acidic residues" evidence="1">
    <location>
        <begin position="294"/>
        <end position="407"/>
    </location>
</feature>
<dbReference type="VEuPathDB" id="PlasmoDB:PGAL8A_00405600"/>
<name>A0A1J1GSR6_PLAGA</name>
<protein>
    <submittedName>
        <fullName evidence="3">Rhoptry neck protein 6, putative</fullName>
    </submittedName>
</protein>
<feature type="compositionally biased region" description="Basic and acidic residues" evidence="1">
    <location>
        <begin position="508"/>
        <end position="524"/>
    </location>
</feature>
<evidence type="ECO:0000313" key="3">
    <source>
        <dbReference type="EMBL" id="CRG94352.1"/>
    </source>
</evidence>
<feature type="compositionally biased region" description="Acidic residues" evidence="1">
    <location>
        <begin position="246"/>
        <end position="265"/>
    </location>
</feature>
<dbReference type="AlphaFoldDB" id="A0A1J1GSR6"/>
<dbReference type="Proteomes" id="UP000220797">
    <property type="component" value="Unassembled WGS sequence"/>
</dbReference>
<feature type="compositionally biased region" description="Polar residues" evidence="1">
    <location>
        <begin position="525"/>
        <end position="536"/>
    </location>
</feature>
<organism evidence="3 4">
    <name type="scientific">Plasmodium gallinaceum</name>
    <dbReference type="NCBI Taxonomy" id="5849"/>
    <lineage>
        <taxon>Eukaryota</taxon>
        <taxon>Sar</taxon>
        <taxon>Alveolata</taxon>
        <taxon>Apicomplexa</taxon>
        <taxon>Aconoidasida</taxon>
        <taxon>Haemosporida</taxon>
        <taxon>Plasmodiidae</taxon>
        <taxon>Plasmodium</taxon>
        <taxon>Plasmodium (Haemamoeba)</taxon>
    </lineage>
</organism>
<evidence type="ECO:0000256" key="2">
    <source>
        <dbReference type="SAM" id="SignalP"/>
    </source>
</evidence>
<dbReference type="RefSeq" id="XP_028527173.1">
    <property type="nucleotide sequence ID" value="XM_028670418.1"/>
</dbReference>
<reference evidence="3" key="1">
    <citation type="submission" date="2015-04" db="EMBL/GenBank/DDBJ databases">
        <authorList>
            <consortium name="Pathogen Informatics"/>
        </authorList>
    </citation>
    <scope>NUCLEOTIDE SEQUENCE [LARGE SCALE GENOMIC DNA]</scope>
    <source>
        <strain evidence="3">8A</strain>
    </source>
</reference>
<proteinExistence type="predicted"/>
<feature type="chain" id="PRO_5012588420" evidence="2">
    <location>
        <begin position="16"/>
        <end position="882"/>
    </location>
</feature>
<dbReference type="EMBL" id="CVMV01000022">
    <property type="protein sequence ID" value="CRG94352.1"/>
    <property type="molecule type" value="Genomic_DNA"/>
</dbReference>
<feature type="compositionally biased region" description="Basic and acidic residues" evidence="1">
    <location>
        <begin position="110"/>
        <end position="194"/>
    </location>
</feature>
<feature type="signal peptide" evidence="2">
    <location>
        <begin position="1"/>
        <end position="15"/>
    </location>
</feature>
<accession>A0A1J1GSR6</accession>
<feature type="compositionally biased region" description="Basic and acidic residues" evidence="1">
    <location>
        <begin position="228"/>
        <end position="245"/>
    </location>
</feature>
<feature type="compositionally biased region" description="Basic and acidic residues" evidence="1">
    <location>
        <begin position="201"/>
        <end position="221"/>
    </location>
</feature>
<feature type="compositionally biased region" description="Acidic residues" evidence="1">
    <location>
        <begin position="273"/>
        <end position="293"/>
    </location>
</feature>
<feature type="compositionally biased region" description="Acidic residues" evidence="1">
    <location>
        <begin position="408"/>
        <end position="446"/>
    </location>
</feature>
<dbReference type="GeneID" id="39732586"/>
<feature type="region of interest" description="Disordered" evidence="1">
    <location>
        <begin position="110"/>
        <end position="469"/>
    </location>
</feature>
<dbReference type="OrthoDB" id="392870at2759"/>
<gene>
    <name evidence="3" type="primary">RON6</name>
    <name evidence="3" type="ORF">PGAL8A_00405600</name>
</gene>
<sequence>MYYFFFLILALFANGFLRNKEYTKLIGSSNFNSLKINNEKTEDNLNDSFFIPVKSKVDVINNKFDKEKSNDNEKIKNIKIDERQYVGFIENCTINSCVKPENKDTDILHENEINNLAKEEDKTMNKKKEKEGNEVNDDNYNKKENNENKERNDIHKEKSEFNEKNDIKINKDEKEKKSLNNIETNEKNLNKEITEVGSNKNYEKKEVKHDEKENKEKHKDGSAITENTRSEDKLNLEKKDDHLDEEKEDLEENDEEEKDVDENDEEKDKGDEEKDEEDEKEDENEDDIDEGEKESEKRKEGKNNIIKEKEIGKDKNEDDKKNIKENEKGNENQNKEERDKNKIKDNTKDLEKDKEEKKEEKEKKKEENKKEEKEKKKEEKKKEEKEETDEGKEKDEEKEVEARKENENEKEDVDENEKEEEEENEEENEKEEEEEEEDEKEEEEEDNHNNGEDIKKNNENHENHEMKKVNEDVTLTKSYIDINENSDIKNNFKIEQSEVKNEDNEVTKNIKDNENIHEKKDENNHITSPNISEQPQNNTNKERFKKKKNFESNMFIIDKKMQKNLKNVDGILKDLNSKLNYHKDLKNRELKLKFEAMSRIKQYDMFNDLIKKSVEILTLRLMKINEDLHKLKQSSEIALQKYITEKGDDLIKFSNLPKYDKYNEEGIIERSKTNKSESNGHLFCPINCDKESCYNKPDHPTQCYKLEQSGNHIKRICEPFANSHNATCKKDFNHCAIAAPERNRIYSVFIYDEHQDIPQFITIKGYNLHECLQFLVVNKNSVCLPEFVERNIIESSEILMEPVLTKLLKDEVVFENIKINKEGEYNICLAQFYHTEEKEDLLAENSANKNKKKKKNEIKILGVDSVGTLYVLPFPSKKKIKD</sequence>
<keyword evidence="4" id="KW-1185">Reference proteome</keyword>